<feature type="transmembrane region" description="Helical" evidence="8">
    <location>
        <begin position="355"/>
        <end position="378"/>
    </location>
</feature>
<accession>A0ABX6IET5</accession>
<evidence type="ECO:0000256" key="3">
    <source>
        <dbReference type="ARBA" id="ARBA00022692"/>
    </source>
</evidence>
<dbReference type="PANTHER" id="PTHR32468:SF0">
    <property type="entry name" value="K(+)_H(+) ANTIPORTER 1"/>
    <property type="match status" value="1"/>
</dbReference>
<evidence type="ECO:0000313" key="10">
    <source>
        <dbReference type="EMBL" id="QHN34367.1"/>
    </source>
</evidence>
<evidence type="ECO:0000256" key="1">
    <source>
        <dbReference type="ARBA" id="ARBA00004141"/>
    </source>
</evidence>
<dbReference type="RefSeq" id="WP_213247403.1">
    <property type="nucleotide sequence ID" value="NZ_CP045806.1"/>
</dbReference>
<evidence type="ECO:0000256" key="6">
    <source>
        <dbReference type="ARBA" id="ARBA00023136"/>
    </source>
</evidence>
<comment type="subcellular location">
    <subcellularLocation>
        <location evidence="1">Membrane</location>
        <topology evidence="1">Multi-pass membrane protein</topology>
    </subcellularLocation>
</comment>
<dbReference type="Proteomes" id="UP001059836">
    <property type="component" value="Chromosome"/>
</dbReference>
<feature type="transmembrane region" description="Helical" evidence="8">
    <location>
        <begin position="239"/>
        <end position="258"/>
    </location>
</feature>
<feature type="transmembrane region" description="Helical" evidence="8">
    <location>
        <begin position="42"/>
        <end position="60"/>
    </location>
</feature>
<proteinExistence type="predicted"/>
<keyword evidence="2" id="KW-0813">Transport</keyword>
<dbReference type="Gene3D" id="1.20.1530.20">
    <property type="match status" value="1"/>
</dbReference>
<feature type="transmembrane region" description="Helical" evidence="8">
    <location>
        <begin position="12"/>
        <end position="30"/>
    </location>
</feature>
<dbReference type="Pfam" id="PF00999">
    <property type="entry name" value="Na_H_Exchanger"/>
    <property type="match status" value="1"/>
</dbReference>
<keyword evidence="4 8" id="KW-1133">Transmembrane helix</keyword>
<keyword evidence="3 8" id="KW-0812">Transmembrane</keyword>
<protein>
    <submittedName>
        <fullName evidence="10">Cation:proton antiporter</fullName>
    </submittedName>
</protein>
<evidence type="ECO:0000313" key="11">
    <source>
        <dbReference type="Proteomes" id="UP001059836"/>
    </source>
</evidence>
<gene>
    <name evidence="10" type="ORF">GII31_05115</name>
</gene>
<keyword evidence="11" id="KW-1185">Reference proteome</keyword>
<feature type="transmembrane region" description="Helical" evidence="8">
    <location>
        <begin position="102"/>
        <end position="126"/>
    </location>
</feature>
<evidence type="ECO:0000256" key="4">
    <source>
        <dbReference type="ARBA" id="ARBA00022989"/>
    </source>
</evidence>
<dbReference type="InterPro" id="IPR050794">
    <property type="entry name" value="CPA2_transporter"/>
</dbReference>
<evidence type="ECO:0000256" key="8">
    <source>
        <dbReference type="SAM" id="Phobius"/>
    </source>
</evidence>
<dbReference type="EMBL" id="CP045809">
    <property type="protein sequence ID" value="QHN34367.1"/>
    <property type="molecule type" value="Genomic_DNA"/>
</dbReference>
<sequence length="461" mass="48962">MTGPTFDLLLDVGAAWFVIILAAQVLGWLAPKIGQPAVVGEMAAGVILGPSLLGWVWPAAGEHLFTAEVKEVLFVIAMVGLSLYMFVVGVEHEHEPESRKEATFPIAVALAGIIIPLMVGAGAAAIIAGEYKPDDVGFWVFILFVGGSLTVTAFPMLARILQQQRMMHTRFGGVATRAAAIDDALAWCLLAVLSGIATKGSASGVIETVLPAIAFALVCYWALPLIFRKVMERAVADNEISDGLFGALLLTVLGAGWFTDYIGIYSVFGGFVVGMTLPSVPGFADLLKDRLLQTVRCLMLPVFFAYSGLNTDLTTLSGSVLLVLALMLVVAFGSKTIASMGVARAYGWSWGQSTALSALMNARGLMILIFINIGLSLGVIEQRLFSVLVVVAVLTTAMAMPIYRRYYTPEREEAERVAATRTRVAAPPGSPPIAPADHTGGDRPESPHTDTAATNLPSAHR</sequence>
<dbReference type="PANTHER" id="PTHR32468">
    <property type="entry name" value="CATION/H + ANTIPORTER"/>
    <property type="match status" value="1"/>
</dbReference>
<feature type="transmembrane region" description="Helical" evidence="8">
    <location>
        <begin position="138"/>
        <end position="158"/>
    </location>
</feature>
<organism evidence="10 11">
    <name type="scientific">Gordonia pseudamarae</name>
    <dbReference type="NCBI Taxonomy" id="2831662"/>
    <lineage>
        <taxon>Bacteria</taxon>
        <taxon>Bacillati</taxon>
        <taxon>Actinomycetota</taxon>
        <taxon>Actinomycetes</taxon>
        <taxon>Mycobacteriales</taxon>
        <taxon>Gordoniaceae</taxon>
        <taxon>Gordonia</taxon>
    </lineage>
</organism>
<dbReference type="InterPro" id="IPR006153">
    <property type="entry name" value="Cation/H_exchanger_TM"/>
</dbReference>
<name>A0ABX6IET5_9ACTN</name>
<evidence type="ECO:0000256" key="2">
    <source>
        <dbReference type="ARBA" id="ARBA00022448"/>
    </source>
</evidence>
<evidence type="ECO:0000256" key="7">
    <source>
        <dbReference type="SAM" id="MobiDB-lite"/>
    </source>
</evidence>
<feature type="compositionally biased region" description="Polar residues" evidence="7">
    <location>
        <begin position="449"/>
        <end position="461"/>
    </location>
</feature>
<feature type="transmembrane region" description="Helical" evidence="8">
    <location>
        <begin position="315"/>
        <end position="334"/>
    </location>
</feature>
<evidence type="ECO:0000256" key="5">
    <source>
        <dbReference type="ARBA" id="ARBA00023065"/>
    </source>
</evidence>
<feature type="transmembrane region" description="Helical" evidence="8">
    <location>
        <begin position="384"/>
        <end position="403"/>
    </location>
</feature>
<evidence type="ECO:0000259" key="9">
    <source>
        <dbReference type="Pfam" id="PF00999"/>
    </source>
</evidence>
<feature type="transmembrane region" description="Helical" evidence="8">
    <location>
        <begin position="209"/>
        <end position="227"/>
    </location>
</feature>
<feature type="transmembrane region" description="Helical" evidence="8">
    <location>
        <begin position="264"/>
        <end position="284"/>
    </location>
</feature>
<feature type="domain" description="Cation/H+ exchanger transmembrane" evidence="9">
    <location>
        <begin position="21"/>
        <end position="397"/>
    </location>
</feature>
<dbReference type="InterPro" id="IPR038770">
    <property type="entry name" value="Na+/solute_symporter_sf"/>
</dbReference>
<feature type="transmembrane region" description="Helical" evidence="8">
    <location>
        <begin position="72"/>
        <end position="90"/>
    </location>
</feature>
<feature type="region of interest" description="Disordered" evidence="7">
    <location>
        <begin position="417"/>
        <end position="461"/>
    </location>
</feature>
<feature type="compositionally biased region" description="Basic and acidic residues" evidence="7">
    <location>
        <begin position="439"/>
        <end position="448"/>
    </location>
</feature>
<keyword evidence="6 8" id="KW-0472">Membrane</keyword>
<keyword evidence="5" id="KW-0406">Ion transport</keyword>
<feature type="transmembrane region" description="Helical" evidence="8">
    <location>
        <begin position="179"/>
        <end position="197"/>
    </location>
</feature>
<reference evidence="10" key="1">
    <citation type="journal article" date="2021" name="Nat. Microbiol.">
        <title>Cocultivation of an ultrasmall environmental parasitic bacterium with lytic ability against bacteria associated with wastewater foams.</title>
        <authorList>
            <person name="Batinovic S."/>
            <person name="Rose J.J.A."/>
            <person name="Ratcliffe J."/>
            <person name="Seviour R.J."/>
            <person name="Petrovski S."/>
        </authorList>
    </citation>
    <scope>NUCLEOTIDE SEQUENCE</scope>
    <source>
        <strain evidence="10">CON9</strain>
    </source>
</reference>